<dbReference type="EMBL" id="BNAI01000001">
    <property type="protein sequence ID" value="GHF06330.1"/>
    <property type="molecule type" value="Genomic_DNA"/>
</dbReference>
<proteinExistence type="predicted"/>
<accession>A0A8J3GN79</accession>
<evidence type="ECO:0000313" key="1">
    <source>
        <dbReference type="EMBL" id="GHF06330.1"/>
    </source>
</evidence>
<keyword evidence="2" id="KW-1185">Reference proteome</keyword>
<dbReference type="AlphaFoldDB" id="A0A8J3GN79"/>
<dbReference type="RefSeq" id="WP_191281670.1">
    <property type="nucleotide sequence ID" value="NZ_BNAI01000001.1"/>
</dbReference>
<reference evidence="1" key="1">
    <citation type="journal article" date="2014" name="Int. J. Syst. Evol. Microbiol.">
        <title>Complete genome sequence of Corynebacterium casei LMG S-19264T (=DSM 44701T), isolated from a smear-ripened cheese.</title>
        <authorList>
            <consortium name="US DOE Joint Genome Institute (JGI-PGF)"/>
            <person name="Walter F."/>
            <person name="Albersmeier A."/>
            <person name="Kalinowski J."/>
            <person name="Ruckert C."/>
        </authorList>
    </citation>
    <scope>NUCLEOTIDE SEQUENCE</scope>
    <source>
        <strain evidence="1">CGMCC 1.16548</strain>
    </source>
</reference>
<gene>
    <name evidence="1" type="ORF">GCM10011600_03670</name>
</gene>
<dbReference type="Proteomes" id="UP000617531">
    <property type="component" value="Unassembled WGS sequence"/>
</dbReference>
<name>A0A8J3GN79_9MICO</name>
<reference evidence="1" key="2">
    <citation type="submission" date="2020-09" db="EMBL/GenBank/DDBJ databases">
        <authorList>
            <person name="Sun Q."/>
            <person name="Zhou Y."/>
        </authorList>
    </citation>
    <scope>NUCLEOTIDE SEQUENCE</scope>
    <source>
        <strain evidence="1">CGMCC 1.16548</strain>
    </source>
</reference>
<evidence type="ECO:0000313" key="2">
    <source>
        <dbReference type="Proteomes" id="UP000617531"/>
    </source>
</evidence>
<organism evidence="1 2">
    <name type="scientific">Pseudolysinimonas yzui</name>
    <dbReference type="NCBI Taxonomy" id="2708254"/>
    <lineage>
        <taxon>Bacteria</taxon>
        <taxon>Bacillati</taxon>
        <taxon>Actinomycetota</taxon>
        <taxon>Actinomycetes</taxon>
        <taxon>Micrococcales</taxon>
        <taxon>Microbacteriaceae</taxon>
        <taxon>Pseudolysinimonas</taxon>
    </lineage>
</organism>
<protein>
    <recommendedName>
        <fullName evidence="3">ATP/GTP-binding protein</fullName>
    </recommendedName>
</protein>
<sequence>MPRSNRRREEQAELDLERALAGRLRTEVKRDGVWNVQPQSASSAVKSYLCPGCGLEIVPATAHLVTWRADGIMGEADDLAARRHWHSHCWKIRS</sequence>
<evidence type="ECO:0008006" key="3">
    <source>
        <dbReference type="Google" id="ProtNLM"/>
    </source>
</evidence>
<comment type="caution">
    <text evidence="1">The sequence shown here is derived from an EMBL/GenBank/DDBJ whole genome shotgun (WGS) entry which is preliminary data.</text>
</comment>